<evidence type="ECO:0000256" key="6">
    <source>
        <dbReference type="ARBA" id="ARBA00022630"/>
    </source>
</evidence>
<evidence type="ECO:0000256" key="14">
    <source>
        <dbReference type="ARBA" id="ARBA00023164"/>
    </source>
</evidence>
<keyword evidence="8" id="KW-0479">Metal-binding</keyword>
<evidence type="ECO:0000256" key="3">
    <source>
        <dbReference type="ARBA" id="ARBA00001974"/>
    </source>
</evidence>
<proteinExistence type="inferred from homology"/>
<evidence type="ECO:0000256" key="16">
    <source>
        <dbReference type="ARBA" id="ARBA00029440"/>
    </source>
</evidence>
<dbReference type="InterPro" id="IPR006982">
    <property type="entry name" value="Glu_synth_centr_N"/>
</dbReference>
<dbReference type="Gene3D" id="3.60.20.10">
    <property type="entry name" value="Glutamine Phosphoribosylpyrophosphate, subunit 1, domain 1"/>
    <property type="match status" value="1"/>
</dbReference>
<evidence type="ECO:0000256" key="13">
    <source>
        <dbReference type="ARBA" id="ARBA00023014"/>
    </source>
</evidence>
<evidence type="ECO:0000256" key="5">
    <source>
        <dbReference type="ARBA" id="ARBA00022605"/>
    </source>
</evidence>
<dbReference type="Gene3D" id="2.160.20.60">
    <property type="entry name" value="Glutamate synthase, alpha subunit, C-terminal domain"/>
    <property type="match status" value="1"/>
</dbReference>
<comment type="similarity">
    <text evidence="4">Belongs to the glutamate synthase family.</text>
</comment>
<evidence type="ECO:0000256" key="12">
    <source>
        <dbReference type="ARBA" id="ARBA00023004"/>
    </source>
</evidence>
<sequence length="1509" mass="165379">MTVMSAIPKQGLYDPRYEHDACGVGFVANIRGQKSHEVVSKGIQVLINLEHRGACGCDPESGDGAGLLVQIPDAFLRRECGGLGIRLPEAGRYAVGMIFLADDSAEAERQAAIFEETVSAEGQGVLGWRDVPCDADAVGWLARESMPRVRQIFVEARGTAAGDQDGFERKLYVIRRLAEKRIEEESKGFFYVPSFSSRTIVYAGMLISRQIRGFFPDVRDPEFQSALCLVHSRYSTNTMGAWDLAHPFRYLAHNGEINTVQGNQYWMQAREGTMASTLYGDDLHKLYPICRDGASDSARFDNALEFLCLTGRELPEAVLMMIPEAWENQPEMDPELRAFYEYHSFLLEPWDGPASLVFTDGRKIGAVLDRNGLRPSRYVVTKDDLLIMASEVGVAALAPEDVLVKDRLHPGKVFYIDLEAGRIVSDEEIKSRYKRQRPYKQWVDDNRIILTDLPEREVPAEKNDPEQRFVLQQVFGYTEEDLRVLLAPMASQGKWPIGSMGEDAALACLSDRPQSLYRYFKQRFAQVSNPAMDSINERPVMALYSTIGAERNLLEETEAHARMIRVEHPVITDQELERMRAIDEKGFASRTLSTLFKVADGGDGLRAAIDDLCAQAEAAVREGVNILILSDRGVSPDLAPIPMLLATGAVHHHLIRETLRTSCSLVCETGEAREVAHMALLIGYGAAAINPYLAFQTIAEVVEDGTYTPEGLSREAAWDNFVQANDKGLLKTIAKMGISTLQSYRGAQIFEAIGLDRELVERCFTGTASRVSGVGYDVLAKEAAMKHTRAFDVNSFVYPELDPGGLYQWRTRGERHTFNPDTVSQLQIALERGSYEDYKIFSRSADGEAATACTLRGLFCFQHRRDAAVPLEEVEPASEIVKRFCTGAMSYGSISIEAHQTLAVAMNRLGGKSNTGEGGEDPSRFTPEANGDSRRSAIKQVASGRFGVTSWYLVNSDEMQIKVAQGAKPGEGGELPGHKVSETIAKVRYSTPGVGLISPPPHHDIYSIEDLAQLIYDLKNANRYGRVSVKLVSVTGVGTIAAGVSKGKADGVLISGMDGGTGASPQASIKYAGMPWEIGLAETQQTLVLNDLRGRIRVQADGGLKTGRDVVIAALLGADEYGFSTAPLVAMGCILMRVCHLNTCPVGIATQDPVLRERFAGTPDSVVQYLLWIAEEAREIMAELGFRTFDEMIGQVEMLDVGKAEGHWKQQGLDFSELFHRPDVPHAIRQCQSQTLARDLENVLDQKLLRMASPALEKREKVEIEVLIGNTDRTVGTILGSEVSLKYGAEGLPEDSITLRLKGSAGQSLGAFCTNGITFDIEGDTNDYCGKGLCGAKIIVRVPEGSCFEPSESIITGNVVLYGATSGEAYFQGVAGERFCVRNSGANAVVEGVGDHGCEYMTGGNVVILGKTGRNFAAGMSGGIAYVLDEDGQFALRVNPGTVDLDPMTEEDLAVVQRMLRRHFQYTRSTKADDVLRKWDAIAPKFIKVFPKDYKRAQGERVAAESGNG</sequence>
<dbReference type="FunFam" id="3.20.20.70:FF:000031">
    <property type="entry name" value="Glutamate synthase 1 [NADH]"/>
    <property type="match status" value="1"/>
</dbReference>
<dbReference type="PANTHER" id="PTHR11938">
    <property type="entry name" value="FAD NADPH DEHYDROGENASE/OXIDOREDUCTASE"/>
    <property type="match status" value="1"/>
</dbReference>
<evidence type="ECO:0000256" key="17">
    <source>
        <dbReference type="SAM" id="MobiDB-lite"/>
    </source>
</evidence>
<evidence type="ECO:0000256" key="8">
    <source>
        <dbReference type="ARBA" id="ARBA00022723"/>
    </source>
</evidence>
<dbReference type="Pfam" id="PF00310">
    <property type="entry name" value="GATase_2"/>
    <property type="match status" value="1"/>
</dbReference>
<organism evidence="19">
    <name type="scientific">uncultured bacterium W4-39b</name>
    <dbReference type="NCBI Taxonomy" id="1130994"/>
    <lineage>
        <taxon>Bacteria</taxon>
        <taxon>environmental samples</taxon>
    </lineage>
</organism>
<keyword evidence="5" id="KW-0028">Amino-acid biosynthesis</keyword>
<dbReference type="InterPro" id="IPR013785">
    <property type="entry name" value="Aldolase_TIM"/>
</dbReference>
<reference evidence="19" key="1">
    <citation type="submission" date="2011-11" db="EMBL/GenBank/DDBJ databases">
        <title>Construction and analysis of a metagenome of deep-sea sediment.</title>
        <authorList>
            <person name="Huo Y.-Y."/>
            <person name="Cheng H."/>
            <person name="Wu M."/>
        </authorList>
    </citation>
    <scope>NUCLEOTIDE SEQUENCE</scope>
</reference>
<comment type="cofactor">
    <cofactor evidence="3">
        <name>FAD</name>
        <dbReference type="ChEBI" id="CHEBI:57692"/>
    </cofactor>
</comment>
<evidence type="ECO:0000256" key="15">
    <source>
        <dbReference type="ARBA" id="ARBA00023291"/>
    </source>
</evidence>
<evidence type="ECO:0000256" key="10">
    <source>
        <dbReference type="ARBA" id="ARBA00022962"/>
    </source>
</evidence>
<dbReference type="FunFam" id="3.60.20.10:FF:000001">
    <property type="entry name" value="Glutamate synthase, large subunit"/>
    <property type="match status" value="1"/>
</dbReference>
<dbReference type="InterPro" id="IPR036485">
    <property type="entry name" value="Glu_synth_asu_C_sf"/>
</dbReference>
<comment type="pathway">
    <text evidence="16">Amino-acid biosynthesis.</text>
</comment>
<evidence type="ECO:0000313" key="19">
    <source>
        <dbReference type="EMBL" id="AFD03230.1"/>
    </source>
</evidence>
<dbReference type="Pfam" id="PF01645">
    <property type="entry name" value="Glu_synthase"/>
    <property type="match status" value="1"/>
</dbReference>
<dbReference type="InterPro" id="IPR002489">
    <property type="entry name" value="Glu_synth_asu_C"/>
</dbReference>
<dbReference type="NCBIfam" id="NF008730">
    <property type="entry name" value="PRK11750.1"/>
    <property type="match status" value="1"/>
</dbReference>
<evidence type="ECO:0000256" key="1">
    <source>
        <dbReference type="ARBA" id="ARBA00001917"/>
    </source>
</evidence>
<evidence type="ECO:0000256" key="7">
    <source>
        <dbReference type="ARBA" id="ARBA00022643"/>
    </source>
</evidence>
<dbReference type="GO" id="GO:0006537">
    <property type="term" value="P:glutamate biosynthetic process"/>
    <property type="evidence" value="ECO:0007669"/>
    <property type="project" value="UniProtKB-KW"/>
</dbReference>
<keyword evidence="9" id="KW-0274">FAD</keyword>
<feature type="domain" description="Glutamine amidotransferase type-2" evidence="18">
    <location>
        <begin position="22"/>
        <end position="419"/>
    </location>
</feature>
<keyword evidence="14" id="KW-0314">Glutamate biosynthesis</keyword>
<dbReference type="SUPFAM" id="SSF51395">
    <property type="entry name" value="FMN-linked oxidoreductases"/>
    <property type="match status" value="1"/>
</dbReference>
<keyword evidence="7" id="KW-0288">FMN</keyword>
<comment type="cofactor">
    <cofactor evidence="2">
        <name>[3Fe-4S] cluster</name>
        <dbReference type="ChEBI" id="CHEBI:21137"/>
    </cofactor>
</comment>
<evidence type="ECO:0000256" key="2">
    <source>
        <dbReference type="ARBA" id="ARBA00001927"/>
    </source>
</evidence>
<dbReference type="FunFam" id="2.160.20.60:FF:000001">
    <property type="entry name" value="Glutamate synthase, large subunit"/>
    <property type="match status" value="1"/>
</dbReference>
<feature type="region of interest" description="Disordered" evidence="17">
    <location>
        <begin position="909"/>
        <end position="933"/>
    </location>
</feature>
<protein>
    <submittedName>
        <fullName evidence="19">Glutamate synthase (NADH) large subunit</fullName>
    </submittedName>
</protein>
<evidence type="ECO:0000256" key="9">
    <source>
        <dbReference type="ARBA" id="ARBA00022827"/>
    </source>
</evidence>
<dbReference type="CDD" id="cd00713">
    <property type="entry name" value="GltS"/>
    <property type="match status" value="1"/>
</dbReference>
<dbReference type="Gene3D" id="3.20.20.70">
    <property type="entry name" value="Aldolase class I"/>
    <property type="match status" value="2"/>
</dbReference>
<dbReference type="SUPFAM" id="SSF69336">
    <property type="entry name" value="Alpha subunit of glutamate synthase, C-terminal domain"/>
    <property type="match status" value="1"/>
</dbReference>
<dbReference type="EMBL" id="JQ085819">
    <property type="protein sequence ID" value="AFD03230.1"/>
    <property type="molecule type" value="Genomic_DNA"/>
</dbReference>
<keyword evidence="12" id="KW-0408">Iron</keyword>
<keyword evidence="13" id="KW-0411">Iron-sulfur</keyword>
<dbReference type="GO" id="GO:0015930">
    <property type="term" value="F:glutamate synthase activity"/>
    <property type="evidence" value="ECO:0007669"/>
    <property type="project" value="InterPro"/>
</dbReference>
<keyword evidence="6" id="KW-0285">Flavoprotein</keyword>
<keyword evidence="11" id="KW-0560">Oxidoreductase</keyword>
<dbReference type="InterPro" id="IPR050711">
    <property type="entry name" value="ET-N_metabolism_enzyme"/>
</dbReference>
<dbReference type="FunFam" id="3.20.20.70:FF:000053">
    <property type="entry name" value="Glutamate synthase large subunit"/>
    <property type="match status" value="1"/>
</dbReference>
<dbReference type="CDD" id="cd02808">
    <property type="entry name" value="GltS_FMN"/>
    <property type="match status" value="1"/>
</dbReference>
<dbReference type="InterPro" id="IPR017932">
    <property type="entry name" value="GATase_2_dom"/>
</dbReference>
<dbReference type="GO" id="GO:0051538">
    <property type="term" value="F:3 iron, 4 sulfur cluster binding"/>
    <property type="evidence" value="ECO:0007669"/>
    <property type="project" value="UniProtKB-KW"/>
</dbReference>
<keyword evidence="10" id="KW-0315">Glutamine amidotransferase</keyword>
<evidence type="ECO:0000259" key="18">
    <source>
        <dbReference type="PROSITE" id="PS51278"/>
    </source>
</evidence>
<dbReference type="PROSITE" id="PS51278">
    <property type="entry name" value="GATASE_TYPE_2"/>
    <property type="match status" value="1"/>
</dbReference>
<dbReference type="Pfam" id="PF01493">
    <property type="entry name" value="GXGXG"/>
    <property type="match status" value="1"/>
</dbReference>
<dbReference type="InterPro" id="IPR029055">
    <property type="entry name" value="Ntn_hydrolases_N"/>
</dbReference>
<name>H9BWQ8_9BACT</name>
<dbReference type="InterPro" id="IPR002932">
    <property type="entry name" value="Glu_synthdom"/>
</dbReference>
<dbReference type="GO" id="GO:0019676">
    <property type="term" value="P:ammonia assimilation cycle"/>
    <property type="evidence" value="ECO:0007669"/>
    <property type="project" value="TreeGrafter"/>
</dbReference>
<dbReference type="SUPFAM" id="SSF56235">
    <property type="entry name" value="N-terminal nucleophile aminohydrolases (Ntn hydrolases)"/>
    <property type="match status" value="1"/>
</dbReference>
<comment type="cofactor">
    <cofactor evidence="1">
        <name>FMN</name>
        <dbReference type="ChEBI" id="CHEBI:58210"/>
    </cofactor>
</comment>
<keyword evidence="15" id="KW-0003">3Fe-4S</keyword>
<dbReference type="PANTHER" id="PTHR11938:SF133">
    <property type="entry name" value="GLUTAMATE SYNTHASE (NADH)"/>
    <property type="match status" value="1"/>
</dbReference>
<dbReference type="GO" id="GO:0046872">
    <property type="term" value="F:metal ion binding"/>
    <property type="evidence" value="ECO:0007669"/>
    <property type="project" value="UniProtKB-KW"/>
</dbReference>
<evidence type="ECO:0000256" key="11">
    <source>
        <dbReference type="ARBA" id="ARBA00023002"/>
    </source>
</evidence>
<dbReference type="Pfam" id="PF04898">
    <property type="entry name" value="Glu_syn_central"/>
    <property type="match status" value="1"/>
</dbReference>
<dbReference type="CDD" id="cd00982">
    <property type="entry name" value="gltB_C"/>
    <property type="match status" value="1"/>
</dbReference>
<accession>H9BWQ8</accession>
<evidence type="ECO:0000256" key="4">
    <source>
        <dbReference type="ARBA" id="ARBA00009716"/>
    </source>
</evidence>